<protein>
    <recommendedName>
        <fullName evidence="3">Ricin B lectin domain-containing protein</fullName>
    </recommendedName>
</protein>
<organism evidence="1 2">
    <name type="scientific">Mucor saturninus</name>
    <dbReference type="NCBI Taxonomy" id="64648"/>
    <lineage>
        <taxon>Eukaryota</taxon>
        <taxon>Fungi</taxon>
        <taxon>Fungi incertae sedis</taxon>
        <taxon>Mucoromycota</taxon>
        <taxon>Mucoromycotina</taxon>
        <taxon>Mucoromycetes</taxon>
        <taxon>Mucorales</taxon>
        <taxon>Mucorineae</taxon>
        <taxon>Mucoraceae</taxon>
        <taxon>Mucor</taxon>
    </lineage>
</organism>
<dbReference type="InterPro" id="IPR035992">
    <property type="entry name" value="Ricin_B-like_lectins"/>
</dbReference>
<dbReference type="SUPFAM" id="SSF50370">
    <property type="entry name" value="Ricin B-like lectins"/>
    <property type="match status" value="1"/>
</dbReference>
<evidence type="ECO:0000313" key="1">
    <source>
        <dbReference type="EMBL" id="KAG2199380.1"/>
    </source>
</evidence>
<dbReference type="AlphaFoldDB" id="A0A8H7QX01"/>
<feature type="non-terminal residue" evidence="1">
    <location>
        <position position="131"/>
    </location>
</feature>
<accession>A0A8H7QX01</accession>
<dbReference type="OrthoDB" id="2263926at2759"/>
<name>A0A8H7QX01_9FUNG</name>
<reference evidence="1" key="1">
    <citation type="submission" date="2020-12" db="EMBL/GenBank/DDBJ databases">
        <title>Metabolic potential, ecology and presence of endohyphal bacteria is reflected in genomic diversity of Mucoromycotina.</title>
        <authorList>
            <person name="Muszewska A."/>
            <person name="Okrasinska A."/>
            <person name="Steczkiewicz K."/>
            <person name="Drgas O."/>
            <person name="Orlowska M."/>
            <person name="Perlinska-Lenart U."/>
            <person name="Aleksandrzak-Piekarczyk T."/>
            <person name="Szatraj K."/>
            <person name="Zielenkiewicz U."/>
            <person name="Pilsyk S."/>
            <person name="Malc E."/>
            <person name="Mieczkowski P."/>
            <person name="Kruszewska J.S."/>
            <person name="Biernat P."/>
            <person name="Pawlowska J."/>
        </authorList>
    </citation>
    <scope>NUCLEOTIDE SEQUENCE</scope>
    <source>
        <strain evidence="1">WA0000017839</strain>
    </source>
</reference>
<dbReference type="Gene3D" id="2.80.10.50">
    <property type="match status" value="1"/>
</dbReference>
<sequence length="131" mass="15131">MSEFPVGWFFIQCPSRQDHVLTVSSLSMQPSIRVELRPKKKIGVMNRHQLWCYNQGYLVNKHSGCVLGVEKDKLKDQCIYQSRRSSEGTDRKKQLWKYDENQRLVLTDDKNGVYGLTALAVPKLDSNLENA</sequence>
<comment type="caution">
    <text evidence="1">The sequence shown here is derived from an EMBL/GenBank/DDBJ whole genome shotgun (WGS) entry which is preliminary data.</text>
</comment>
<dbReference type="Proteomes" id="UP000603453">
    <property type="component" value="Unassembled WGS sequence"/>
</dbReference>
<proteinExistence type="predicted"/>
<gene>
    <name evidence="1" type="ORF">INT47_001562</name>
</gene>
<dbReference type="EMBL" id="JAEPRD010000097">
    <property type="protein sequence ID" value="KAG2199380.1"/>
    <property type="molecule type" value="Genomic_DNA"/>
</dbReference>
<evidence type="ECO:0008006" key="3">
    <source>
        <dbReference type="Google" id="ProtNLM"/>
    </source>
</evidence>
<evidence type="ECO:0000313" key="2">
    <source>
        <dbReference type="Proteomes" id="UP000603453"/>
    </source>
</evidence>
<keyword evidence="2" id="KW-1185">Reference proteome</keyword>